<dbReference type="PANTHER" id="PTHR31190:SF336">
    <property type="entry name" value="AP2_ERF DOMAIN-CONTAINING PROTEIN"/>
    <property type="match status" value="1"/>
</dbReference>
<keyword evidence="2" id="KW-0805">Transcription regulation</keyword>
<evidence type="ECO:0000256" key="6">
    <source>
        <dbReference type="ARBA" id="ARBA00024343"/>
    </source>
</evidence>
<dbReference type="InterPro" id="IPR044808">
    <property type="entry name" value="ERF_plant"/>
</dbReference>
<dbReference type="CDD" id="cd00018">
    <property type="entry name" value="AP2"/>
    <property type="match status" value="1"/>
</dbReference>
<dbReference type="Proteomes" id="UP000323506">
    <property type="component" value="Chromosome A02"/>
</dbReference>
<evidence type="ECO:0000313" key="10">
    <source>
        <dbReference type="Proteomes" id="UP000323506"/>
    </source>
</evidence>
<dbReference type="InterPro" id="IPR036955">
    <property type="entry name" value="AP2/ERF_dom_sf"/>
</dbReference>
<keyword evidence="3" id="KW-0238">DNA-binding</keyword>
<evidence type="ECO:0000256" key="1">
    <source>
        <dbReference type="ARBA" id="ARBA00004123"/>
    </source>
</evidence>
<feature type="compositionally biased region" description="Basic and acidic residues" evidence="7">
    <location>
        <begin position="167"/>
        <end position="188"/>
    </location>
</feature>
<evidence type="ECO:0000259" key="8">
    <source>
        <dbReference type="PROSITE" id="PS51032"/>
    </source>
</evidence>
<gene>
    <name evidence="9" type="ORF">ES288_A02G190200v1</name>
</gene>
<dbReference type="FunFam" id="3.30.730.10:FF:000001">
    <property type="entry name" value="Ethylene-responsive transcription factor 2"/>
    <property type="match status" value="1"/>
</dbReference>
<dbReference type="Pfam" id="PF00847">
    <property type="entry name" value="AP2"/>
    <property type="match status" value="1"/>
</dbReference>
<evidence type="ECO:0000256" key="4">
    <source>
        <dbReference type="ARBA" id="ARBA00023163"/>
    </source>
</evidence>
<dbReference type="EMBL" id="CM017689">
    <property type="protein sequence ID" value="TYH29011.1"/>
    <property type="molecule type" value="Genomic_DNA"/>
</dbReference>
<dbReference type="PROSITE" id="PS51032">
    <property type="entry name" value="AP2_ERF"/>
    <property type="match status" value="1"/>
</dbReference>
<organism evidence="9 10">
    <name type="scientific">Gossypium darwinii</name>
    <name type="common">Darwin's cotton</name>
    <name type="synonym">Gossypium barbadense var. darwinii</name>
    <dbReference type="NCBI Taxonomy" id="34276"/>
    <lineage>
        <taxon>Eukaryota</taxon>
        <taxon>Viridiplantae</taxon>
        <taxon>Streptophyta</taxon>
        <taxon>Embryophyta</taxon>
        <taxon>Tracheophyta</taxon>
        <taxon>Spermatophyta</taxon>
        <taxon>Magnoliopsida</taxon>
        <taxon>eudicotyledons</taxon>
        <taxon>Gunneridae</taxon>
        <taxon>Pentapetalae</taxon>
        <taxon>rosids</taxon>
        <taxon>malvids</taxon>
        <taxon>Malvales</taxon>
        <taxon>Malvaceae</taxon>
        <taxon>Malvoideae</taxon>
        <taxon>Gossypium</taxon>
    </lineage>
</organism>
<feature type="compositionally biased region" description="Basic and acidic residues" evidence="7">
    <location>
        <begin position="204"/>
        <end position="213"/>
    </location>
</feature>
<comment type="similarity">
    <text evidence="6">Belongs to the AP2/ERF transcription factor family. ERF subfamily.</text>
</comment>
<feature type="domain" description="AP2/ERF" evidence="8">
    <location>
        <begin position="104"/>
        <end position="161"/>
    </location>
</feature>
<dbReference type="GO" id="GO:0005634">
    <property type="term" value="C:nucleus"/>
    <property type="evidence" value="ECO:0007669"/>
    <property type="project" value="UniProtKB-SubCell"/>
</dbReference>
<evidence type="ECO:0000313" key="9">
    <source>
        <dbReference type="EMBL" id="TYH29011.1"/>
    </source>
</evidence>
<dbReference type="PRINTS" id="PR00367">
    <property type="entry name" value="ETHRSPELEMNT"/>
</dbReference>
<protein>
    <recommendedName>
        <fullName evidence="8">AP2/ERF domain-containing protein</fullName>
    </recommendedName>
</protein>
<dbReference type="GO" id="GO:0003700">
    <property type="term" value="F:DNA-binding transcription factor activity"/>
    <property type="evidence" value="ECO:0007669"/>
    <property type="project" value="InterPro"/>
</dbReference>
<keyword evidence="5" id="KW-0539">Nucleus</keyword>
<comment type="subcellular location">
    <subcellularLocation>
        <location evidence="1">Nucleus</location>
    </subcellularLocation>
</comment>
<evidence type="ECO:0000256" key="3">
    <source>
        <dbReference type="ARBA" id="ARBA00023125"/>
    </source>
</evidence>
<proteinExistence type="inferred from homology"/>
<keyword evidence="4" id="KW-0804">Transcription</keyword>
<evidence type="ECO:0000256" key="2">
    <source>
        <dbReference type="ARBA" id="ARBA00023015"/>
    </source>
</evidence>
<dbReference type="InterPro" id="IPR001471">
    <property type="entry name" value="AP2/ERF_dom"/>
</dbReference>
<dbReference type="AlphaFoldDB" id="A0A5D2HFN7"/>
<evidence type="ECO:0000256" key="7">
    <source>
        <dbReference type="SAM" id="MobiDB-lite"/>
    </source>
</evidence>
<dbReference type="SUPFAM" id="SSF54171">
    <property type="entry name" value="DNA-binding domain"/>
    <property type="match status" value="1"/>
</dbReference>
<dbReference type="Gene3D" id="3.30.730.10">
    <property type="entry name" value="AP2/ERF domain"/>
    <property type="match status" value="1"/>
</dbReference>
<sequence length="213" mass="24675">MYVVIHFLFFHKSTTANSYSLKKHIIENYNTPLPFTREKEYEIMVSTLVHVINGTQPHTAVFDDNDRIHYFNPTCTPLRVNGCDVFPRSQQQLPTVPAPTKERNYRGVRRRPWGKWAAEIRNPKLAVRVWLGTFGTAEAAARAYDRAAVKFRGDKAKTNFPLSDYKTELQEVEEEKKSNEDKGRSSKENEDENGGEAWEIFSEGELRELMKMD</sequence>
<feature type="region of interest" description="Disordered" evidence="7">
    <location>
        <begin position="167"/>
        <end position="213"/>
    </location>
</feature>
<dbReference type="SMART" id="SM00380">
    <property type="entry name" value="AP2"/>
    <property type="match status" value="1"/>
</dbReference>
<dbReference type="GO" id="GO:0003677">
    <property type="term" value="F:DNA binding"/>
    <property type="evidence" value="ECO:0007669"/>
    <property type="project" value="UniProtKB-KW"/>
</dbReference>
<accession>A0A5D2HFN7</accession>
<evidence type="ECO:0000256" key="5">
    <source>
        <dbReference type="ARBA" id="ARBA00023242"/>
    </source>
</evidence>
<name>A0A5D2HFN7_GOSDA</name>
<keyword evidence="10" id="KW-1185">Reference proteome</keyword>
<dbReference type="InterPro" id="IPR016177">
    <property type="entry name" value="DNA-bd_dom_sf"/>
</dbReference>
<dbReference type="PANTHER" id="PTHR31190">
    <property type="entry name" value="DNA-BINDING DOMAIN"/>
    <property type="match status" value="1"/>
</dbReference>
<dbReference type="GO" id="GO:0009873">
    <property type="term" value="P:ethylene-activated signaling pathway"/>
    <property type="evidence" value="ECO:0007669"/>
    <property type="project" value="InterPro"/>
</dbReference>
<reference evidence="9 10" key="1">
    <citation type="submission" date="2019-06" db="EMBL/GenBank/DDBJ databases">
        <title>WGS assembly of Gossypium darwinii.</title>
        <authorList>
            <person name="Chen Z.J."/>
            <person name="Sreedasyam A."/>
            <person name="Ando A."/>
            <person name="Song Q."/>
            <person name="De L."/>
            <person name="Hulse-Kemp A."/>
            <person name="Ding M."/>
            <person name="Ye W."/>
            <person name="Kirkbride R."/>
            <person name="Jenkins J."/>
            <person name="Plott C."/>
            <person name="Lovell J."/>
            <person name="Lin Y.-M."/>
            <person name="Vaughn R."/>
            <person name="Liu B."/>
            <person name="Li W."/>
            <person name="Simpson S."/>
            <person name="Scheffler B."/>
            <person name="Saski C."/>
            <person name="Grover C."/>
            <person name="Hu G."/>
            <person name="Conover J."/>
            <person name="Carlson J."/>
            <person name="Shu S."/>
            <person name="Boston L."/>
            <person name="Williams M."/>
            <person name="Peterson D."/>
            <person name="Mcgee K."/>
            <person name="Jones D."/>
            <person name="Wendel J."/>
            <person name="Stelly D."/>
            <person name="Grimwood J."/>
            <person name="Schmutz J."/>
        </authorList>
    </citation>
    <scope>NUCLEOTIDE SEQUENCE [LARGE SCALE GENOMIC DNA]</scope>
    <source>
        <strain evidence="9">1808015.09</strain>
    </source>
</reference>